<protein>
    <submittedName>
        <fullName evidence="1">Uncharacterized protein</fullName>
    </submittedName>
</protein>
<gene>
    <name evidence="1" type="ORF">DPMN_185230</name>
    <name evidence="2" type="ORF">DPMN_185231</name>
</gene>
<proteinExistence type="predicted"/>
<dbReference type="Proteomes" id="UP000828390">
    <property type="component" value="Unassembled WGS sequence"/>
</dbReference>
<name>A0A9D4I748_DREPO</name>
<reference evidence="1" key="2">
    <citation type="submission" date="2020-11" db="EMBL/GenBank/DDBJ databases">
        <authorList>
            <person name="McCartney M.A."/>
            <person name="Auch B."/>
            <person name="Kono T."/>
            <person name="Mallez S."/>
            <person name="Becker A."/>
            <person name="Gohl D.M."/>
            <person name="Silverstein K.A.T."/>
            <person name="Koren S."/>
            <person name="Bechman K.B."/>
            <person name="Herman A."/>
            <person name="Abrahante J.E."/>
            <person name="Garbe J."/>
        </authorList>
    </citation>
    <scope>NUCLEOTIDE SEQUENCE</scope>
    <source>
        <strain evidence="1">Duluth1</strain>
        <tissue evidence="1">Whole animal</tissue>
    </source>
</reference>
<dbReference type="EMBL" id="JAIWYP010000010">
    <property type="protein sequence ID" value="KAH3750700.1"/>
    <property type="molecule type" value="Genomic_DNA"/>
</dbReference>
<dbReference type="AlphaFoldDB" id="A0A9D4I748"/>
<evidence type="ECO:0000313" key="1">
    <source>
        <dbReference type="EMBL" id="KAH3750699.1"/>
    </source>
</evidence>
<reference evidence="1" key="1">
    <citation type="journal article" date="2019" name="bioRxiv">
        <title>The Genome of the Zebra Mussel, Dreissena polymorpha: A Resource for Invasive Species Research.</title>
        <authorList>
            <person name="McCartney M.A."/>
            <person name="Auch B."/>
            <person name="Kono T."/>
            <person name="Mallez S."/>
            <person name="Zhang Y."/>
            <person name="Obille A."/>
            <person name="Becker A."/>
            <person name="Abrahante J.E."/>
            <person name="Garbe J."/>
            <person name="Badalamenti J.P."/>
            <person name="Herman A."/>
            <person name="Mangelson H."/>
            <person name="Liachko I."/>
            <person name="Sullivan S."/>
            <person name="Sone E.D."/>
            <person name="Koren S."/>
            <person name="Silverstein K.A.T."/>
            <person name="Beckman K.B."/>
            <person name="Gohl D.M."/>
        </authorList>
    </citation>
    <scope>NUCLEOTIDE SEQUENCE</scope>
    <source>
        <strain evidence="1">Duluth1</strain>
        <tissue evidence="1">Whole animal</tissue>
    </source>
</reference>
<evidence type="ECO:0000313" key="2">
    <source>
        <dbReference type="EMBL" id="KAH3750700.1"/>
    </source>
</evidence>
<organism evidence="1 3">
    <name type="scientific">Dreissena polymorpha</name>
    <name type="common">Zebra mussel</name>
    <name type="synonym">Mytilus polymorpha</name>
    <dbReference type="NCBI Taxonomy" id="45954"/>
    <lineage>
        <taxon>Eukaryota</taxon>
        <taxon>Metazoa</taxon>
        <taxon>Spiralia</taxon>
        <taxon>Lophotrochozoa</taxon>
        <taxon>Mollusca</taxon>
        <taxon>Bivalvia</taxon>
        <taxon>Autobranchia</taxon>
        <taxon>Heteroconchia</taxon>
        <taxon>Euheterodonta</taxon>
        <taxon>Imparidentia</taxon>
        <taxon>Neoheterodontei</taxon>
        <taxon>Myida</taxon>
        <taxon>Dreissenoidea</taxon>
        <taxon>Dreissenidae</taxon>
        <taxon>Dreissena</taxon>
    </lineage>
</organism>
<dbReference type="EMBL" id="JAIWYP010000010">
    <property type="protein sequence ID" value="KAH3750699.1"/>
    <property type="molecule type" value="Genomic_DNA"/>
</dbReference>
<comment type="caution">
    <text evidence="1">The sequence shown here is derived from an EMBL/GenBank/DDBJ whole genome shotgun (WGS) entry which is preliminary data.</text>
</comment>
<sequence>MCNGVSCSLSIRVSGHPRKGPDWPFGGSSDHASYCSKESKETEAAQMVDQGLAGFRAEALVRSV</sequence>
<evidence type="ECO:0000313" key="3">
    <source>
        <dbReference type="Proteomes" id="UP000828390"/>
    </source>
</evidence>
<accession>A0A9D4I748</accession>
<keyword evidence="3" id="KW-1185">Reference proteome</keyword>